<dbReference type="EMBL" id="JAAWWB010000016">
    <property type="protein sequence ID" value="KAG6763332.1"/>
    <property type="molecule type" value="Genomic_DNA"/>
</dbReference>
<evidence type="ECO:0000256" key="4">
    <source>
        <dbReference type="SAM" id="Phobius"/>
    </source>
</evidence>
<evidence type="ECO:0000256" key="2">
    <source>
        <dbReference type="ARBA" id="ARBA00022737"/>
    </source>
</evidence>
<dbReference type="InterPro" id="IPR002885">
    <property type="entry name" value="PPR_rpt"/>
</dbReference>
<proteinExistence type="inferred from homology"/>
<organism evidence="5 6">
    <name type="scientific">Populus tomentosa</name>
    <name type="common">Chinese white poplar</name>
    <dbReference type="NCBI Taxonomy" id="118781"/>
    <lineage>
        <taxon>Eukaryota</taxon>
        <taxon>Viridiplantae</taxon>
        <taxon>Streptophyta</taxon>
        <taxon>Embryophyta</taxon>
        <taxon>Tracheophyta</taxon>
        <taxon>Spermatophyta</taxon>
        <taxon>Magnoliopsida</taxon>
        <taxon>eudicotyledons</taxon>
        <taxon>Gunneridae</taxon>
        <taxon>Pentapetalae</taxon>
        <taxon>rosids</taxon>
        <taxon>fabids</taxon>
        <taxon>Malpighiales</taxon>
        <taxon>Salicaceae</taxon>
        <taxon>Saliceae</taxon>
        <taxon>Populus</taxon>
    </lineage>
</organism>
<evidence type="ECO:0008006" key="7">
    <source>
        <dbReference type="Google" id="ProtNLM"/>
    </source>
</evidence>
<evidence type="ECO:0000313" key="6">
    <source>
        <dbReference type="Proteomes" id="UP000886885"/>
    </source>
</evidence>
<comment type="similarity">
    <text evidence="1">Belongs to the PPR family. P subfamily.</text>
</comment>
<keyword evidence="4" id="KW-0472">Membrane</keyword>
<keyword evidence="6" id="KW-1185">Reference proteome</keyword>
<name>A0A8X7Z8Q4_POPTO</name>
<feature type="transmembrane region" description="Helical" evidence="4">
    <location>
        <begin position="172"/>
        <end position="188"/>
    </location>
</feature>
<dbReference type="AlphaFoldDB" id="A0A8X7Z8Q4"/>
<protein>
    <recommendedName>
        <fullName evidence="7">Pentatricopeptide repeat-containing protein</fullName>
    </recommendedName>
</protein>
<dbReference type="Proteomes" id="UP000886885">
    <property type="component" value="Chromosome 8D"/>
</dbReference>
<accession>A0A8X7Z8Q4</accession>
<reference evidence="5" key="1">
    <citation type="journal article" date="2020" name="bioRxiv">
        <title>Hybrid origin of Populus tomentosa Carr. identified through genome sequencing and phylogenomic analysis.</title>
        <authorList>
            <person name="An X."/>
            <person name="Gao K."/>
            <person name="Chen Z."/>
            <person name="Li J."/>
            <person name="Yang X."/>
            <person name="Yang X."/>
            <person name="Zhou J."/>
            <person name="Guo T."/>
            <person name="Zhao T."/>
            <person name="Huang S."/>
            <person name="Miao D."/>
            <person name="Khan W.U."/>
            <person name="Rao P."/>
            <person name="Ye M."/>
            <person name="Lei B."/>
            <person name="Liao W."/>
            <person name="Wang J."/>
            <person name="Ji L."/>
            <person name="Li Y."/>
            <person name="Guo B."/>
            <person name="Mustafa N.S."/>
            <person name="Li S."/>
            <person name="Yun Q."/>
            <person name="Keller S.R."/>
            <person name="Mao J."/>
            <person name="Zhang R."/>
            <person name="Strauss S.H."/>
        </authorList>
    </citation>
    <scope>NUCLEOTIDE SEQUENCE</scope>
    <source>
        <strain evidence="5">GM15</strain>
        <tissue evidence="5">Leaf</tissue>
    </source>
</reference>
<dbReference type="Pfam" id="PF13041">
    <property type="entry name" value="PPR_2"/>
    <property type="match status" value="1"/>
</dbReference>
<dbReference type="OrthoDB" id="185373at2759"/>
<feature type="compositionally biased region" description="Basic and acidic residues" evidence="3">
    <location>
        <begin position="290"/>
        <end position="301"/>
    </location>
</feature>
<evidence type="ECO:0000256" key="3">
    <source>
        <dbReference type="SAM" id="MobiDB-lite"/>
    </source>
</evidence>
<feature type="region of interest" description="Disordered" evidence="3">
    <location>
        <begin position="267"/>
        <end position="313"/>
    </location>
</feature>
<keyword evidence="4" id="KW-1133">Transmembrane helix</keyword>
<comment type="caution">
    <text evidence="5">The sequence shown here is derived from an EMBL/GenBank/DDBJ whole genome shotgun (WGS) entry which is preliminary data.</text>
</comment>
<keyword evidence="2" id="KW-0677">Repeat</keyword>
<sequence length="332" mass="37545">MKRRKAGPNLFAYNVLIGGLWKEKRIRIAEKVRRMDEARSMLKEMESNGFVPDGFTYSIIFNGLLKPDDGAGRVEKAEEVFQMRKGGRLQEAQILSSETIVNGMDDLNSNEELSAVAKIQDVFLVPLAICRDYTFSEFPFLLPVFSLLSILFVTYDVQACCALFGYSYSAPLISQAYVLITWVMHITMDMKDVASFSAALEVGGVYEISGFYGMPNLLALLLLPTACCVIDEENNLHWKGAREDWRKIPYSRFKIETYTDSTKLDNEKNSQLSYKPQPIKGNEGPTLKLGENEMTEKTKNKDSRKKQKNEHGDRGCWATKFIIPIDGFGFSA</sequence>
<gene>
    <name evidence="5" type="ORF">POTOM_030746</name>
</gene>
<evidence type="ECO:0000313" key="5">
    <source>
        <dbReference type="EMBL" id="KAG6763332.1"/>
    </source>
</evidence>
<keyword evidence="4" id="KW-0812">Transmembrane</keyword>
<dbReference type="NCBIfam" id="TIGR00756">
    <property type="entry name" value="PPR"/>
    <property type="match status" value="1"/>
</dbReference>
<feature type="transmembrane region" description="Helical" evidence="4">
    <location>
        <begin position="140"/>
        <end position="166"/>
    </location>
</feature>
<dbReference type="PANTHER" id="PTHR47941">
    <property type="entry name" value="PENTATRICOPEPTIDE REPEAT-CONTAINING PROTEIN 3, MITOCHONDRIAL"/>
    <property type="match status" value="1"/>
</dbReference>
<evidence type="ECO:0000256" key="1">
    <source>
        <dbReference type="ARBA" id="ARBA00007626"/>
    </source>
</evidence>